<evidence type="ECO:0000313" key="3">
    <source>
        <dbReference type="EMBL" id="APE94826.1"/>
    </source>
</evidence>
<evidence type="ECO:0000256" key="1">
    <source>
        <dbReference type="SAM" id="Phobius"/>
    </source>
</evidence>
<dbReference type="Gene3D" id="2.60.40.10">
    <property type="entry name" value="Immunoglobulins"/>
    <property type="match status" value="2"/>
</dbReference>
<keyword evidence="1" id="KW-1133">Transmembrane helix</keyword>
<gene>
    <name evidence="3" type="ORF">HSR6_0360</name>
</gene>
<feature type="domain" description="Alpha-galactosidase NEW3" evidence="2">
    <location>
        <begin position="159"/>
        <end position="234"/>
    </location>
</feature>
<dbReference type="PANTHER" id="PTHR35902">
    <property type="entry name" value="S-LAYER DOMAIN-LIKE PROTEIN-RELATED"/>
    <property type="match status" value="1"/>
</dbReference>
<reference evidence="4" key="1">
    <citation type="submission" date="2016-08" db="EMBL/GenBank/DDBJ databases">
        <title>Discovery of first anaerobic lithoheterotrophic haloarchae widely represented in hypersaline habitats.</title>
        <authorList>
            <person name="Sorokin D.Y."/>
            <person name="Kublanov I.V."/>
            <person name="Roman P."/>
            <person name="Sinninghe Damste J.S."/>
            <person name="Golyshin P.N."/>
            <person name="Rojo D."/>
            <person name="Ciordia S."/>
            <person name="Mena Md.C."/>
            <person name="Ferrer M."/>
            <person name="Smedile F."/>
            <person name="Messina E."/>
            <person name="La Cono V."/>
            <person name="Yakimov M.M."/>
        </authorList>
    </citation>
    <scope>NUCLEOTIDE SEQUENCE [LARGE SCALE GENOMIC DNA]</scope>
    <source>
        <strain evidence="4">HSR6</strain>
    </source>
</reference>
<dbReference type="PANTHER" id="PTHR35902:SF3">
    <property type="entry name" value="NPCBM-ASSOCIATED, NEW3 DOMAIN OF ALPHA-GALACTOSIDASE"/>
    <property type="match status" value="1"/>
</dbReference>
<sequence length="620" mass="64543">MMKQLRVVLLAVLVAGSVLAVPVAAIEDPRFETMVSEPQLQPGVEQSLAVTITNDDEDPDDRVETASNVLVTATGGSTPIDVHSGQRRLTDLPDGASDTVEFTVEVPADLPGGTYELPIEITYEYEGDERETDTIYATVEVPERPIFEVTERATDLYVGETGVLNLSVRNNGSVPATDATLAVAAPNSALTVGEGTANAHVTELAPGSTTEIAVPVTASQSAVANAYPVTVTPTYNNENGIERTAPSLSIGATPKRGSRIDVREVTGTVVAGETNRVEVTLENAGSTTLTESVLHLEAVSPGLTFDGAATTAQFLGAWAPGETRTVSTDVTIGEGAEPGDAPIEATVAFVHPTGLSARAGPTTLGVGPPAGGPIEFDAVEITHQGPGAVLSAQVTNQGEKRLENAVATLESVDPTIDVGGPATIGTLDPDETATIAVELDGAPGVNPATGAFQAQLQYDRADQPYRSDRTTLRPAVTAPKHLFEVTPRNATFEIDATNELRVTVENEGETQLTDLRARLSVREPYTSQSPTAFVESLGPGESAILTFEVTTPEDGVPTTDVLSLNLTAETPADRTVVDGPHRVPVTIDSPSGGTSGSTAVAIGAVVVILILAGGWWWLNR</sequence>
<dbReference type="Pfam" id="PF10633">
    <property type="entry name" value="NPCBM_assoc"/>
    <property type="match status" value="1"/>
</dbReference>
<dbReference type="InterPro" id="IPR018905">
    <property type="entry name" value="A-galactase_NEW3"/>
</dbReference>
<keyword evidence="4" id="KW-1185">Reference proteome</keyword>
<evidence type="ECO:0000259" key="2">
    <source>
        <dbReference type="Pfam" id="PF10633"/>
    </source>
</evidence>
<protein>
    <recommendedName>
        <fullName evidence="2">Alpha-galactosidase NEW3 domain-containing protein</fullName>
    </recommendedName>
</protein>
<dbReference type="AlphaFoldDB" id="A0A1J1A9N3"/>
<evidence type="ECO:0000313" key="4">
    <source>
        <dbReference type="Proteomes" id="UP000186165"/>
    </source>
</evidence>
<keyword evidence="1" id="KW-0812">Transmembrane</keyword>
<proteinExistence type="predicted"/>
<feature type="transmembrane region" description="Helical" evidence="1">
    <location>
        <begin position="599"/>
        <end position="618"/>
    </location>
</feature>
<dbReference type="EMBL" id="CP016804">
    <property type="protein sequence ID" value="APE94826.1"/>
    <property type="molecule type" value="Genomic_DNA"/>
</dbReference>
<dbReference type="InterPro" id="IPR013783">
    <property type="entry name" value="Ig-like_fold"/>
</dbReference>
<name>A0A1J1A9N3_9EURY</name>
<accession>A0A1J1A9N3</accession>
<dbReference type="Proteomes" id="UP000186165">
    <property type="component" value="Chromosome"/>
</dbReference>
<organism evidence="3 4">
    <name type="scientific">Halodesulfurarchaeum formicicum</name>
    <dbReference type="NCBI Taxonomy" id="1873524"/>
    <lineage>
        <taxon>Archaea</taxon>
        <taxon>Methanobacteriati</taxon>
        <taxon>Methanobacteriota</taxon>
        <taxon>Stenosarchaea group</taxon>
        <taxon>Halobacteria</taxon>
        <taxon>Halobacteriales</taxon>
        <taxon>Halobacteriaceae</taxon>
        <taxon>Halodesulfurarchaeum</taxon>
    </lineage>
</organism>
<dbReference type="KEGG" id="hhsr:HSR6_0360"/>
<keyword evidence="1" id="KW-0472">Membrane</keyword>